<evidence type="ECO:0000313" key="3">
    <source>
        <dbReference type="EMBL" id="RBO88435.1"/>
    </source>
</evidence>
<evidence type="ECO:0000313" key="4">
    <source>
        <dbReference type="Proteomes" id="UP000252586"/>
    </source>
</evidence>
<accession>A0A366DET2</accession>
<feature type="signal peptide" evidence="1">
    <location>
        <begin position="1"/>
        <end position="26"/>
    </location>
</feature>
<reference evidence="3 4" key="1">
    <citation type="submission" date="2018-06" db="EMBL/GenBank/DDBJ databases">
        <title>Genomic Encyclopedia of Type Strains, Phase IV (KMG-IV): sequencing the most valuable type-strain genomes for metagenomic binning, comparative biology and taxonomic classification.</title>
        <authorList>
            <person name="Goeker M."/>
        </authorList>
    </citation>
    <scope>NUCLEOTIDE SEQUENCE [LARGE SCALE GENOMIC DNA]</scope>
    <source>
        <strain evidence="3 4">DSM 44599</strain>
    </source>
</reference>
<evidence type="ECO:0000259" key="2">
    <source>
        <dbReference type="Pfam" id="PF01494"/>
    </source>
</evidence>
<dbReference type="EMBL" id="QNRE01000009">
    <property type="protein sequence ID" value="RBO88435.1"/>
    <property type="molecule type" value="Genomic_DNA"/>
</dbReference>
<dbReference type="InterPro" id="IPR036188">
    <property type="entry name" value="FAD/NAD-bd_sf"/>
</dbReference>
<dbReference type="Gene3D" id="3.50.50.60">
    <property type="entry name" value="FAD/NAD(P)-binding domain"/>
    <property type="match status" value="1"/>
</dbReference>
<dbReference type="Pfam" id="PF01494">
    <property type="entry name" value="FAD_binding_3"/>
    <property type="match status" value="1"/>
</dbReference>
<dbReference type="SUPFAM" id="SSF51905">
    <property type="entry name" value="FAD/NAD(P)-binding domain"/>
    <property type="match status" value="1"/>
</dbReference>
<feature type="chain" id="PRO_5039120330" evidence="1">
    <location>
        <begin position="27"/>
        <end position="444"/>
    </location>
</feature>
<dbReference type="GO" id="GO:0071949">
    <property type="term" value="F:FAD binding"/>
    <property type="evidence" value="ECO:0007669"/>
    <property type="project" value="InterPro"/>
</dbReference>
<dbReference type="Proteomes" id="UP000252586">
    <property type="component" value="Unassembled WGS sequence"/>
</dbReference>
<feature type="domain" description="FAD-binding" evidence="2">
    <location>
        <begin position="5"/>
        <end position="361"/>
    </location>
</feature>
<dbReference type="RefSeq" id="WP_170160786.1">
    <property type="nucleotide sequence ID" value="NZ_QNRE01000009.1"/>
</dbReference>
<evidence type="ECO:0000256" key="1">
    <source>
        <dbReference type="SAM" id="SignalP"/>
    </source>
</evidence>
<dbReference type="STRING" id="1210090.GCA_001613185_04911"/>
<name>A0A366DET2_9NOCA</name>
<sequence>MRIGKVFVVGSGIAGLSLAAAMSPHAGEVIVVERDAEPEGPRRRPGVPHAALTHTLMEGGLRAFSELFGDFLGDLAEDGVVPLSMSADLAWWTYHGWAHRLDNAHRLLSCSRPLLEWRIRRIVAALPNVEFRYHTRVTGLLARGDARVHGVRTADGGELTGADLVVDATGRHARGVTWLKELGIGEPESTVVDIGSGHTSVRFHGPLALADPWRGIVLQSAPHTSRRGQVLPIENGEWLLTVVGCLGDRPPADFEGVREFSAGLADPVLGRVLEAVDPIEVAGFRPTGNRRFEFDALPVWPDGFVVVGDAACHFNPVYAQGMTVAAQTALSLRDMILRAGLGPGSGRALQARVTSAGEVAWLTATGVDQGLLAGDAHRPDLRGRYLQRVMNLGRVDAGAQAAALDLLTLCGSPSALFGPRVLRALPRRIPAIPRPRILKDDGDD</sequence>
<dbReference type="PRINTS" id="PR00420">
    <property type="entry name" value="RNGMNOXGNASE"/>
</dbReference>
<dbReference type="InterPro" id="IPR002938">
    <property type="entry name" value="FAD-bd"/>
</dbReference>
<organism evidence="3 4">
    <name type="scientific">Nocardia puris</name>
    <dbReference type="NCBI Taxonomy" id="208602"/>
    <lineage>
        <taxon>Bacteria</taxon>
        <taxon>Bacillati</taxon>
        <taxon>Actinomycetota</taxon>
        <taxon>Actinomycetes</taxon>
        <taxon>Mycobacteriales</taxon>
        <taxon>Nocardiaceae</taxon>
        <taxon>Nocardia</taxon>
    </lineage>
</organism>
<proteinExistence type="predicted"/>
<keyword evidence="1" id="KW-0732">Signal</keyword>
<gene>
    <name evidence="3" type="ORF">DFR74_109203</name>
</gene>
<keyword evidence="4" id="KW-1185">Reference proteome</keyword>
<protein>
    <submittedName>
        <fullName evidence="3">Flavin-dependent dehydrogenase</fullName>
    </submittedName>
</protein>
<dbReference type="AlphaFoldDB" id="A0A366DET2"/>
<dbReference type="PANTHER" id="PTHR43422">
    <property type="entry name" value="THIAMINE THIAZOLE SYNTHASE"/>
    <property type="match status" value="1"/>
</dbReference>
<dbReference type="PANTHER" id="PTHR43422:SF3">
    <property type="entry name" value="THIAMINE THIAZOLE SYNTHASE"/>
    <property type="match status" value="1"/>
</dbReference>
<comment type="caution">
    <text evidence="3">The sequence shown here is derived from an EMBL/GenBank/DDBJ whole genome shotgun (WGS) entry which is preliminary data.</text>
</comment>